<feature type="region of interest" description="Disordered" evidence="1">
    <location>
        <begin position="532"/>
        <end position="589"/>
    </location>
</feature>
<keyword evidence="2" id="KW-0732">Signal</keyword>
<evidence type="ECO:0000256" key="2">
    <source>
        <dbReference type="SAM" id="SignalP"/>
    </source>
</evidence>
<gene>
    <name evidence="4" type="ORF">KC222_00810</name>
</gene>
<feature type="compositionally biased region" description="Gly residues" evidence="1">
    <location>
        <begin position="166"/>
        <end position="179"/>
    </location>
</feature>
<keyword evidence="5" id="KW-1185">Reference proteome</keyword>
<dbReference type="NCBIfam" id="TIGR01414">
    <property type="entry name" value="autotrans_barl"/>
    <property type="match status" value="1"/>
</dbReference>
<feature type="compositionally biased region" description="Gly residues" evidence="1">
    <location>
        <begin position="117"/>
        <end position="128"/>
    </location>
</feature>
<accession>A0ABS6DBR1</accession>
<reference evidence="4 5" key="1">
    <citation type="submission" date="2021-04" db="EMBL/GenBank/DDBJ databases">
        <authorList>
            <person name="Seiffert S.N."/>
        </authorList>
    </citation>
    <scope>NUCLEOTIDE SEQUENCE [LARGE SCALE GENOMIC DNA]</scope>
    <source>
        <strain evidence="4 5">1</strain>
    </source>
</reference>
<feature type="domain" description="Autotransporter" evidence="3">
    <location>
        <begin position="1129"/>
        <end position="1412"/>
    </location>
</feature>
<name>A0ABS6DBR1_9ENTR</name>
<feature type="compositionally biased region" description="Low complexity" evidence="1">
    <location>
        <begin position="239"/>
        <end position="249"/>
    </location>
</feature>
<evidence type="ECO:0000313" key="4">
    <source>
        <dbReference type="EMBL" id="MBU4680553.1"/>
    </source>
</evidence>
<feature type="region of interest" description="Disordered" evidence="1">
    <location>
        <begin position="217"/>
        <end position="255"/>
    </location>
</feature>
<reference evidence="5" key="2">
    <citation type="submission" date="2023-07" db="EMBL/GenBank/DDBJ databases">
        <title>Cedecea davisae an AmpC producer and its therapeutic implications.</title>
        <authorList>
            <person name="Notter J."/>
        </authorList>
    </citation>
    <scope>NUCLEOTIDE SEQUENCE [LARGE SCALE GENOMIC DNA]</scope>
    <source>
        <strain evidence="5">1</strain>
    </source>
</reference>
<feature type="compositionally biased region" description="Gly residues" evidence="1">
    <location>
        <begin position="48"/>
        <end position="74"/>
    </location>
</feature>
<dbReference type="InterPro" id="IPR006315">
    <property type="entry name" value="OM_autotransptr_brl_dom"/>
</dbReference>
<feature type="compositionally biased region" description="Gly residues" evidence="1">
    <location>
        <begin position="221"/>
        <end position="235"/>
    </location>
</feature>
<dbReference type="InterPro" id="IPR043990">
    <property type="entry name" value="AC_1"/>
</dbReference>
<dbReference type="SMART" id="SM00869">
    <property type="entry name" value="Autotransporter"/>
    <property type="match status" value="1"/>
</dbReference>
<proteinExistence type="predicted"/>
<dbReference type="Pfam" id="PF18883">
    <property type="entry name" value="AC_1"/>
    <property type="match status" value="1"/>
</dbReference>
<feature type="signal peptide" evidence="2">
    <location>
        <begin position="1"/>
        <end position="32"/>
    </location>
</feature>
<feature type="compositionally biased region" description="Gly residues" evidence="1">
    <location>
        <begin position="424"/>
        <end position="440"/>
    </location>
</feature>
<dbReference type="Proteomes" id="UP000686327">
    <property type="component" value="Unassembled WGS sequence"/>
</dbReference>
<sequence length="1412" mass="137170">MPHLLRTPGKRHLIATAISAALLSAVPQHAMAADGQNGAPSSVSDSAQGGGGGTMDTTTGIGGNGVEGGSGERGQGSSQGENGGAGSVDGVTNSLPAGTATGGVGQQPDGNATNGSGSAGGGGGGGSAGLVLADDSQHNNAGNIIGGNGGRGGNGGSNTTDVVDSGNGGNGGNGGDGGAGVLITGSGSYTNGGSVTGGDGGTGGNTGSATANSQTTAGEVLHGGSGGAGGAGGNGVMSTQGENITNTGTITGGRGATGGLAANADTKNNDDVTGIGGTGGGAASGGSGVWLSGTSTVTNSGNILGGNGGDGGNGGAVESGKGSGVVGYGSAGGNGGSGITVMGSGKVINNSGGHIIGGNAGTGGGGNSNSTGDTLSGGDGGDGGKGGSGIALDGGGSVSNFGEVTGGLGNRGGGSGNLSSSLGGDSGAGGSGIEINGGGDVINEASGMVTGGKGGDDSAGGGGVGGSGGDAISIVGAGNVTNHGSFLGGNGGAGANGNSSTTNGGTGAQGGNGLSIEGKGKVTNDVGATITGGLGGTGGGSGGDASSGGSGGEGGNGVLIGSGGQVVNNGSIQGGNGNRGGGGGGDAGGAGGSGVSISAGGGSVFNTGTISGGNGGEPGTAGANNGVGNVGVGGIGISGSDMTIVNSGTLTGGMDFNGQNRSQAVLFTGGTNSLELRDGYNVQGNVQAGPGDDTLILGGDADSQFDATAIGDSAQYQGFEHFHKTGSSTWVLNNVTDADTPWTLYDGVLQIAQDGALGSDSSVLTFDGGTLQLSNSFDLERVVVLESAGGTLDTQQYNTTISQSVTGSGGLTKLGSGALTMTGDSTYTGTTTLAEGSLDVTGALVSDVVAKSMTQLSGTGSIGAATLETGSTLTVGSPLQSDDSAASFSVNGELNNDGTINLSRGSTIIGNRLNVSGDYIDGANSALNVNTVLGDDSSLTDKLVVQGSTSGSTVLAVNNVGGQGAETSQGIEVVNVGGNSAAGSFTQAGRIVAGAWDYSLVQKGQNWYLTSMSNLPPEPPVDPVVPPVDPIDPPVDPVDPVDPPVDPVVPPVDPIDPPVDPVDPPVDPVDPPVTPIIPPTLIEKPVPVPVYRPEAGSYLINLTAANTLFNLTLDDREGATEYHAPLGGRGMTRGTFWLRQEGGQNRFKTGEGQIKSSANRYVAQMGNEFLHGSTNENGRWGAGLMAGYGNVSGHSSSSLTGYHSDSDMNGYSVGVYGTWYQNAVSREGMYVDSWVMYNWFNNRVSGEDLADEHYKSRGFTASLESGYNMLLSESERRAVYLEPHAQLTWMGVHSSGHTETNGTRIQDSGQGNLQSRLGMRLYLRGHRAEDDGKGREFKPYVEMNWLHNTKNFGVRMGNKLLSEEGARNIGQLKLGVQGQISPSLNMWGGVAQQIGDKGYRDTSAMIGVKYGF</sequence>
<dbReference type="InterPro" id="IPR005546">
    <property type="entry name" value="Autotransporte_beta"/>
</dbReference>
<comment type="caution">
    <text evidence="4">The sequence shown here is derived from an EMBL/GenBank/DDBJ whole genome shotgun (WGS) entry which is preliminary data.</text>
</comment>
<feature type="compositionally biased region" description="Polar residues" evidence="1">
    <location>
        <begin position="38"/>
        <end position="47"/>
    </location>
</feature>
<feature type="region of interest" description="Disordered" evidence="1">
    <location>
        <begin position="359"/>
        <end position="464"/>
    </location>
</feature>
<protein>
    <submittedName>
        <fullName evidence="4">Autotransporter outer membrane beta-barrel domain-containing protein</fullName>
    </submittedName>
</protein>
<dbReference type="RefSeq" id="WP_216374259.1">
    <property type="nucleotide sequence ID" value="NZ_JAGRYU010000002.1"/>
</dbReference>
<evidence type="ECO:0000313" key="5">
    <source>
        <dbReference type="Proteomes" id="UP000686327"/>
    </source>
</evidence>
<feature type="compositionally biased region" description="Gly residues" evidence="1">
    <location>
        <begin position="532"/>
        <end position="564"/>
    </location>
</feature>
<feature type="compositionally biased region" description="Gly residues" evidence="1">
    <location>
        <begin position="572"/>
        <end position="589"/>
    </location>
</feature>
<feature type="compositionally biased region" description="Gly residues" evidence="1">
    <location>
        <begin position="404"/>
        <end position="416"/>
    </location>
</feature>
<dbReference type="PANTHER" id="PTHR12338">
    <property type="entry name" value="AUTOTRANSPORTER"/>
    <property type="match status" value="1"/>
</dbReference>
<dbReference type="InterPro" id="IPR050909">
    <property type="entry name" value="Bact_Autotransporter_VF"/>
</dbReference>
<feature type="compositionally biased region" description="Gly residues" evidence="1">
    <location>
        <begin position="144"/>
        <end position="156"/>
    </location>
</feature>
<dbReference type="PROSITE" id="PS51208">
    <property type="entry name" value="AUTOTRANSPORTER"/>
    <property type="match status" value="1"/>
</dbReference>
<feature type="compositionally biased region" description="Gly residues" evidence="1">
    <location>
        <begin position="194"/>
        <end position="206"/>
    </location>
</feature>
<evidence type="ECO:0000259" key="3">
    <source>
        <dbReference type="PROSITE" id="PS51208"/>
    </source>
</evidence>
<feature type="region of interest" description="Disordered" evidence="1">
    <location>
        <begin position="497"/>
        <end position="519"/>
    </location>
</feature>
<feature type="region of interest" description="Disordered" evidence="1">
    <location>
        <begin position="193"/>
        <end position="212"/>
    </location>
</feature>
<feature type="compositionally biased region" description="Gly residues" evidence="1">
    <location>
        <begin position="375"/>
        <end position="397"/>
    </location>
</feature>
<feature type="region of interest" description="Disordered" evidence="1">
    <location>
        <begin position="32"/>
        <end position="179"/>
    </location>
</feature>
<organism evidence="4 5">
    <name type="scientific">Cedecea davisae</name>
    <dbReference type="NCBI Taxonomy" id="158484"/>
    <lineage>
        <taxon>Bacteria</taxon>
        <taxon>Pseudomonadati</taxon>
        <taxon>Pseudomonadota</taxon>
        <taxon>Gammaproteobacteria</taxon>
        <taxon>Enterobacterales</taxon>
        <taxon>Enterobacteriaceae</taxon>
        <taxon>Cedecea</taxon>
    </lineage>
</organism>
<feature type="chain" id="PRO_5045290479" evidence="2">
    <location>
        <begin position="33"/>
        <end position="1412"/>
    </location>
</feature>
<feature type="compositionally biased region" description="Gly residues" evidence="1">
    <location>
        <begin position="449"/>
        <end position="464"/>
    </location>
</feature>
<dbReference type="EMBL" id="JAGRYU010000002">
    <property type="protein sequence ID" value="MBU4680553.1"/>
    <property type="molecule type" value="Genomic_DNA"/>
</dbReference>
<dbReference type="CDD" id="cd01344">
    <property type="entry name" value="PL2_Passenger_AT"/>
    <property type="match status" value="1"/>
</dbReference>
<evidence type="ECO:0000256" key="1">
    <source>
        <dbReference type="SAM" id="MobiDB-lite"/>
    </source>
</evidence>
<feature type="compositionally biased region" description="Gly residues" evidence="1">
    <location>
        <begin position="504"/>
        <end position="513"/>
    </location>
</feature>
<dbReference type="PANTHER" id="PTHR12338:SF5">
    <property type="entry name" value="ANTIGEN 43-RELATED"/>
    <property type="match status" value="1"/>
</dbReference>